<dbReference type="OrthoDB" id="945762at2759"/>
<evidence type="ECO:0000313" key="2">
    <source>
        <dbReference type="Proteomes" id="UP000828251"/>
    </source>
</evidence>
<evidence type="ECO:0000313" key="1">
    <source>
        <dbReference type="EMBL" id="KAH1080044.1"/>
    </source>
</evidence>
<reference evidence="1 2" key="1">
    <citation type="journal article" date="2021" name="Plant Biotechnol. J.">
        <title>Multi-omics assisted identification of the key and species-specific regulatory components of drought-tolerant mechanisms in Gossypium stocksii.</title>
        <authorList>
            <person name="Yu D."/>
            <person name="Ke L."/>
            <person name="Zhang D."/>
            <person name="Wu Y."/>
            <person name="Sun Y."/>
            <person name="Mei J."/>
            <person name="Sun J."/>
            <person name="Sun Y."/>
        </authorList>
    </citation>
    <scope>NUCLEOTIDE SEQUENCE [LARGE SCALE GENOMIC DNA]</scope>
    <source>
        <strain evidence="2">cv. E1</strain>
        <tissue evidence="1">Leaf</tissue>
    </source>
</reference>
<dbReference type="Proteomes" id="UP000828251">
    <property type="component" value="Unassembled WGS sequence"/>
</dbReference>
<keyword evidence="2" id="KW-1185">Reference proteome</keyword>
<proteinExistence type="predicted"/>
<gene>
    <name evidence="1" type="ORF">J1N35_019805</name>
</gene>
<organism evidence="1 2">
    <name type="scientific">Gossypium stocksii</name>
    <dbReference type="NCBI Taxonomy" id="47602"/>
    <lineage>
        <taxon>Eukaryota</taxon>
        <taxon>Viridiplantae</taxon>
        <taxon>Streptophyta</taxon>
        <taxon>Embryophyta</taxon>
        <taxon>Tracheophyta</taxon>
        <taxon>Spermatophyta</taxon>
        <taxon>Magnoliopsida</taxon>
        <taxon>eudicotyledons</taxon>
        <taxon>Gunneridae</taxon>
        <taxon>Pentapetalae</taxon>
        <taxon>rosids</taxon>
        <taxon>malvids</taxon>
        <taxon>Malvales</taxon>
        <taxon>Malvaceae</taxon>
        <taxon>Malvoideae</taxon>
        <taxon>Gossypium</taxon>
    </lineage>
</organism>
<protein>
    <submittedName>
        <fullName evidence="1">Uncharacterized protein</fullName>
    </submittedName>
</protein>
<comment type="caution">
    <text evidence="1">The sequence shown here is derived from an EMBL/GenBank/DDBJ whole genome shotgun (WGS) entry which is preliminary data.</text>
</comment>
<dbReference type="EMBL" id="JAIQCV010000007">
    <property type="protein sequence ID" value="KAH1080044.1"/>
    <property type="molecule type" value="Genomic_DNA"/>
</dbReference>
<dbReference type="AlphaFoldDB" id="A0A9D3VDV3"/>
<sequence length="118" mass="13218">MENEMFVNQLKPSGWKLQNQVAVKLKLNANMLCYLDLGACVVNSSNACAFIYPTVLAVGSLTQFSPMLLACAIQISDLLALQVEMLAVESFKNNSWKDFVKNVASLINGWRSEYEREH</sequence>
<accession>A0A9D3VDV3</accession>
<name>A0A9D3VDV3_9ROSI</name>